<keyword evidence="5" id="KW-1185">Reference proteome</keyword>
<dbReference type="PANTHER" id="PTHR37299">
    <property type="entry name" value="TRANSCRIPTIONAL REGULATOR-RELATED"/>
    <property type="match status" value="1"/>
</dbReference>
<feature type="domain" description="HTH LytTR-type" evidence="3">
    <location>
        <begin position="134"/>
        <end position="204"/>
    </location>
</feature>
<accession>A0ABQ1MDL6</accession>
<dbReference type="EMBL" id="BMIK01000013">
    <property type="protein sequence ID" value="GGC38409.1"/>
    <property type="molecule type" value="Genomic_DNA"/>
</dbReference>
<dbReference type="Gene3D" id="3.40.50.2300">
    <property type="match status" value="1"/>
</dbReference>
<dbReference type="InterPro" id="IPR011006">
    <property type="entry name" value="CheY-like_superfamily"/>
</dbReference>
<dbReference type="PANTHER" id="PTHR37299:SF1">
    <property type="entry name" value="STAGE 0 SPORULATION PROTEIN A HOMOLOG"/>
    <property type="match status" value="1"/>
</dbReference>
<evidence type="ECO:0000313" key="4">
    <source>
        <dbReference type="EMBL" id="GGC38409.1"/>
    </source>
</evidence>
<keyword evidence="4" id="KW-0238">DNA-binding</keyword>
<reference evidence="5" key="1">
    <citation type="journal article" date="2019" name="Int. J. Syst. Evol. Microbiol.">
        <title>The Global Catalogue of Microorganisms (GCM) 10K type strain sequencing project: providing services to taxonomists for standard genome sequencing and annotation.</title>
        <authorList>
            <consortium name="The Broad Institute Genomics Platform"/>
            <consortium name="The Broad Institute Genome Sequencing Center for Infectious Disease"/>
            <person name="Wu L."/>
            <person name="Ma J."/>
        </authorList>
    </citation>
    <scope>NUCLEOTIDE SEQUENCE [LARGE SCALE GENOMIC DNA]</scope>
    <source>
        <strain evidence="5">CGMCC 1.15342</strain>
    </source>
</reference>
<dbReference type="SMART" id="SM00850">
    <property type="entry name" value="LytTR"/>
    <property type="match status" value="1"/>
</dbReference>
<dbReference type="PROSITE" id="PS50930">
    <property type="entry name" value="HTH_LYTTR"/>
    <property type="match status" value="1"/>
</dbReference>
<keyword evidence="1" id="KW-0597">Phosphoprotein</keyword>
<evidence type="ECO:0000259" key="2">
    <source>
        <dbReference type="PROSITE" id="PS50110"/>
    </source>
</evidence>
<dbReference type="RefSeq" id="WP_188752571.1">
    <property type="nucleotide sequence ID" value="NZ_BMIK01000013.1"/>
</dbReference>
<evidence type="ECO:0000259" key="3">
    <source>
        <dbReference type="PROSITE" id="PS50930"/>
    </source>
</evidence>
<name>A0ABQ1MDL6_9SPHI</name>
<comment type="caution">
    <text evidence="4">The sequence shown here is derived from an EMBL/GenBank/DDBJ whole genome shotgun (WGS) entry which is preliminary data.</text>
</comment>
<organism evidence="4 5">
    <name type="scientific">Parapedobacter defluvii</name>
    <dbReference type="NCBI Taxonomy" id="2045106"/>
    <lineage>
        <taxon>Bacteria</taxon>
        <taxon>Pseudomonadati</taxon>
        <taxon>Bacteroidota</taxon>
        <taxon>Sphingobacteriia</taxon>
        <taxon>Sphingobacteriales</taxon>
        <taxon>Sphingobacteriaceae</taxon>
        <taxon>Parapedobacter</taxon>
    </lineage>
</organism>
<dbReference type="GO" id="GO:0003677">
    <property type="term" value="F:DNA binding"/>
    <property type="evidence" value="ECO:0007669"/>
    <property type="project" value="UniProtKB-KW"/>
</dbReference>
<evidence type="ECO:0000313" key="5">
    <source>
        <dbReference type="Proteomes" id="UP000597338"/>
    </source>
</evidence>
<evidence type="ECO:0000256" key="1">
    <source>
        <dbReference type="PROSITE-ProRule" id="PRU00169"/>
    </source>
</evidence>
<dbReference type="SUPFAM" id="SSF52172">
    <property type="entry name" value="CheY-like"/>
    <property type="match status" value="1"/>
</dbReference>
<dbReference type="InterPro" id="IPR001789">
    <property type="entry name" value="Sig_transdc_resp-reg_receiver"/>
</dbReference>
<gene>
    <name evidence="4" type="ORF">GCM10011386_33110</name>
</gene>
<dbReference type="InterPro" id="IPR007492">
    <property type="entry name" value="LytTR_DNA-bd_dom"/>
</dbReference>
<dbReference type="Proteomes" id="UP000597338">
    <property type="component" value="Unassembled WGS sequence"/>
</dbReference>
<proteinExistence type="predicted"/>
<feature type="modified residue" description="4-aspartylphosphate" evidence="1">
    <location>
        <position position="59"/>
    </location>
</feature>
<dbReference type="Gene3D" id="2.40.50.1020">
    <property type="entry name" value="LytTr DNA-binding domain"/>
    <property type="match status" value="1"/>
</dbReference>
<dbReference type="Pfam" id="PF00072">
    <property type="entry name" value="Response_reg"/>
    <property type="match status" value="1"/>
</dbReference>
<protein>
    <submittedName>
        <fullName evidence="4">DNA-binding response regulator</fullName>
    </submittedName>
</protein>
<dbReference type="Pfam" id="PF04397">
    <property type="entry name" value="LytTR"/>
    <property type="match status" value="1"/>
</dbReference>
<dbReference type="InterPro" id="IPR046947">
    <property type="entry name" value="LytR-like"/>
</dbReference>
<feature type="domain" description="Response regulatory" evidence="2">
    <location>
        <begin position="7"/>
        <end position="119"/>
    </location>
</feature>
<dbReference type="SMART" id="SM00448">
    <property type="entry name" value="REC"/>
    <property type="match status" value="1"/>
</dbReference>
<dbReference type="PROSITE" id="PS50110">
    <property type="entry name" value="RESPONSE_REGULATORY"/>
    <property type="match status" value="1"/>
</dbReference>
<sequence length="235" mass="26476">MNQSTISCIVVEDDPLPRADIVGHIHRTPILRLEGVFKDAMSAFNHIGQGKGIQLVFSDILMPGISGMELLKSLASPPLFIFVTASHEYAVESFEYNVADYLVKPYDYPRFLKAVDKARLQLGKAGIQETKSFITVKSGYSNLIVKHDDIFFIKADRVYVEIETLNKTHIVQESLTNMLEKLPPDRFMRVHRSYIVNLDYVEKLTPREIIMQGSIGNIPLGSSFKEAVFQKLGIG</sequence>